<name>A0A6J6RBY4_9ZZZZ</name>
<dbReference type="InterPro" id="IPR042271">
    <property type="entry name" value="Zinicin_2_N"/>
</dbReference>
<protein>
    <submittedName>
        <fullName evidence="2">Unannotated protein</fullName>
    </submittedName>
</protein>
<dbReference type="Pfam" id="PF10103">
    <property type="entry name" value="Zincin_2"/>
    <property type="match status" value="1"/>
</dbReference>
<dbReference type="EMBL" id="CAEZYI010000014">
    <property type="protein sequence ID" value="CAB4716684.1"/>
    <property type="molecule type" value="Genomic_DNA"/>
</dbReference>
<dbReference type="PANTHER" id="PTHR39420">
    <property type="match status" value="1"/>
</dbReference>
<evidence type="ECO:0000313" key="2">
    <source>
        <dbReference type="EMBL" id="CAB4716684.1"/>
    </source>
</evidence>
<evidence type="ECO:0000256" key="1">
    <source>
        <dbReference type="SAM" id="MobiDB-lite"/>
    </source>
</evidence>
<proteinExistence type="predicted"/>
<reference evidence="2" key="1">
    <citation type="submission" date="2020-05" db="EMBL/GenBank/DDBJ databases">
        <authorList>
            <person name="Chiriac C."/>
            <person name="Salcher M."/>
            <person name="Ghai R."/>
            <person name="Kavagutti S V."/>
        </authorList>
    </citation>
    <scope>NUCLEOTIDE SEQUENCE</scope>
</reference>
<dbReference type="SUPFAM" id="SSF55486">
    <property type="entry name" value="Metalloproteases ('zincins'), catalytic domain"/>
    <property type="match status" value="1"/>
</dbReference>
<gene>
    <name evidence="2" type="ORF">UFOPK2662_00425</name>
</gene>
<dbReference type="Gene3D" id="1.20.150.30">
    <property type="entry name" value="Zincin-like metallopeptidase, N-terminal domain"/>
    <property type="match status" value="1"/>
</dbReference>
<dbReference type="InterPro" id="IPR018766">
    <property type="entry name" value="Zinicin_2"/>
</dbReference>
<sequence length="440" mass="47367">MTPFGFTPEDSDDAEKNNSEESAELKAMMAQMAAIQAQIQSQFASIGINPAGFAANTEVLPKNIVRDTSKKFVTAKGSAPIGANDVSRVEEASAIAELWLNEATYFPQTSTSGNRTLARTDWVDTTLSGWLSLVEPLALGLSTAISDLLNNATEPDSDNPAPELPMPIEMITAALGSFIGSLLATQLGQSIGMLAGSATGIHDVGLPLLDSAFPALVSQNIDEWGQDLDIPMDEIRIFHALRESAGARLFAHNPWLVAYIRTAVSDYGKGIHIDIDAIQRQAQDAFEASAGTDAEFDPTNPESFTVALSSGIFTPEETPAQRAALIKLETVLALVDGWNEAIVAQAAGDRLPNIAALQETLRRRRATSAPTQQLFANLFGLQVSPRRAREATTFWKSVTELRDIQMRDQIWSGILPSADDLLTPENYLGSIEIPDDLSSL</sequence>
<dbReference type="NCBIfam" id="TIGR03624">
    <property type="entry name" value="putative hydrolase"/>
    <property type="match status" value="1"/>
</dbReference>
<dbReference type="AlphaFoldDB" id="A0A6J6RBY4"/>
<dbReference type="PANTHER" id="PTHR39420:SF2">
    <property type="entry name" value="HYDROLASE"/>
    <property type="match status" value="1"/>
</dbReference>
<organism evidence="2">
    <name type="scientific">freshwater metagenome</name>
    <dbReference type="NCBI Taxonomy" id="449393"/>
    <lineage>
        <taxon>unclassified sequences</taxon>
        <taxon>metagenomes</taxon>
        <taxon>ecological metagenomes</taxon>
    </lineage>
</organism>
<accession>A0A6J6RBY4</accession>
<feature type="region of interest" description="Disordered" evidence="1">
    <location>
        <begin position="1"/>
        <end position="20"/>
    </location>
</feature>